<evidence type="ECO:0000256" key="3">
    <source>
        <dbReference type="ARBA" id="ARBA00022692"/>
    </source>
</evidence>
<dbReference type="Gene3D" id="1.10.3720.10">
    <property type="entry name" value="MetI-like"/>
    <property type="match status" value="1"/>
</dbReference>
<keyword evidence="12" id="KW-1185">Reference proteome</keyword>
<keyword evidence="2 8" id="KW-0813">Transport</keyword>
<dbReference type="InterPro" id="IPR007210">
    <property type="entry name" value="ABC_Gly_betaine_transp_sub-bd"/>
</dbReference>
<feature type="transmembrane region" description="Helical" evidence="8">
    <location>
        <begin position="462"/>
        <end position="479"/>
    </location>
</feature>
<dbReference type="EMBL" id="ABOX02000024">
    <property type="protein sequence ID" value="EEF59702.1"/>
    <property type="molecule type" value="Genomic_DNA"/>
</dbReference>
<keyword evidence="9" id="KW-0732">Signal</keyword>
<comment type="similarity">
    <text evidence="8">Belongs to the binding-protein-dependent transport system permease family.</text>
</comment>
<dbReference type="Gene3D" id="3.40.190.120">
    <property type="entry name" value="Osmoprotection protein (prox), domain 2"/>
    <property type="match status" value="1"/>
</dbReference>
<comment type="caution">
    <text evidence="11">The sequence shown here is derived from an EMBL/GenBank/DDBJ whole genome shotgun (WGS) entry which is preliminary data.</text>
</comment>
<evidence type="ECO:0000313" key="11">
    <source>
        <dbReference type="EMBL" id="EEF59702.1"/>
    </source>
</evidence>
<protein>
    <submittedName>
        <fullName evidence="11">Substrate-binding region of ABC-type glycine betaine transport system</fullName>
    </submittedName>
</protein>
<comment type="similarity">
    <text evidence="6">In the C-terminal section; belongs to the OsmX family.</text>
</comment>
<dbReference type="Proteomes" id="UP000003688">
    <property type="component" value="Unassembled WGS sequence"/>
</dbReference>
<dbReference type="InterPro" id="IPR000515">
    <property type="entry name" value="MetI-like"/>
</dbReference>
<feature type="transmembrane region" description="Helical" evidence="8">
    <location>
        <begin position="329"/>
        <end position="350"/>
    </location>
</feature>
<evidence type="ECO:0000256" key="5">
    <source>
        <dbReference type="ARBA" id="ARBA00023136"/>
    </source>
</evidence>
<dbReference type="GO" id="GO:0031460">
    <property type="term" value="P:glycine betaine transport"/>
    <property type="evidence" value="ECO:0007669"/>
    <property type="project" value="UniProtKB-ARBA"/>
</dbReference>
<dbReference type="Gene3D" id="3.40.190.10">
    <property type="entry name" value="Periplasmic binding protein-like II"/>
    <property type="match status" value="1"/>
</dbReference>
<dbReference type="SUPFAM" id="SSF161098">
    <property type="entry name" value="MetI-like"/>
    <property type="match status" value="1"/>
</dbReference>
<dbReference type="InterPro" id="IPR035906">
    <property type="entry name" value="MetI-like_sf"/>
</dbReference>
<proteinExistence type="inferred from homology"/>
<dbReference type="PROSITE" id="PS50928">
    <property type="entry name" value="ABC_TM1"/>
    <property type="match status" value="1"/>
</dbReference>
<dbReference type="FunFam" id="1.10.3720.10:FF:000001">
    <property type="entry name" value="Glycine betaine ABC transporter, permease"/>
    <property type="match status" value="1"/>
</dbReference>
<feature type="domain" description="ABC transmembrane type-1" evidence="10">
    <location>
        <begin position="295"/>
        <end position="480"/>
    </location>
</feature>
<dbReference type="Pfam" id="PF00528">
    <property type="entry name" value="BPD_transp_1"/>
    <property type="match status" value="1"/>
</dbReference>
<evidence type="ECO:0000259" key="10">
    <source>
        <dbReference type="PROSITE" id="PS50928"/>
    </source>
</evidence>
<dbReference type="AlphaFoldDB" id="B9XK64"/>
<feature type="chain" id="PRO_5002893063" evidence="9">
    <location>
        <begin position="20"/>
        <end position="495"/>
    </location>
</feature>
<evidence type="ECO:0000256" key="1">
    <source>
        <dbReference type="ARBA" id="ARBA00004651"/>
    </source>
</evidence>
<evidence type="ECO:0000256" key="9">
    <source>
        <dbReference type="SAM" id="SignalP"/>
    </source>
</evidence>
<feature type="transmembrane region" description="Helical" evidence="8">
    <location>
        <begin position="424"/>
        <end position="442"/>
    </location>
</feature>
<gene>
    <name evidence="11" type="ORF">Cflav_PD2523</name>
</gene>
<accession>B9XK64</accession>
<dbReference type="PANTHER" id="PTHR30177">
    <property type="entry name" value="GLYCINE BETAINE/L-PROLINE TRANSPORT SYSTEM PERMEASE PROTEIN PROW"/>
    <property type="match status" value="1"/>
</dbReference>
<dbReference type="CDD" id="cd06261">
    <property type="entry name" value="TM_PBP2"/>
    <property type="match status" value="1"/>
</dbReference>
<evidence type="ECO:0000256" key="7">
    <source>
        <dbReference type="ARBA" id="ARBA00035652"/>
    </source>
</evidence>
<dbReference type="OrthoDB" id="9801163at2"/>
<evidence type="ECO:0000256" key="2">
    <source>
        <dbReference type="ARBA" id="ARBA00022448"/>
    </source>
</evidence>
<dbReference type="RefSeq" id="WP_007416207.1">
    <property type="nucleotide sequence ID" value="NZ_ABOX02000024.1"/>
</dbReference>
<dbReference type="Pfam" id="PF04069">
    <property type="entry name" value="OpuAC"/>
    <property type="match status" value="1"/>
</dbReference>
<organism evidence="11 12">
    <name type="scientific">Pedosphaera parvula (strain Ellin514)</name>
    <dbReference type="NCBI Taxonomy" id="320771"/>
    <lineage>
        <taxon>Bacteria</taxon>
        <taxon>Pseudomonadati</taxon>
        <taxon>Verrucomicrobiota</taxon>
        <taxon>Pedosphaerae</taxon>
        <taxon>Pedosphaerales</taxon>
        <taxon>Pedosphaeraceae</taxon>
        <taxon>Pedosphaera</taxon>
    </lineage>
</organism>
<feature type="signal peptide" evidence="9">
    <location>
        <begin position="1"/>
        <end position="19"/>
    </location>
</feature>
<keyword evidence="3 8" id="KW-0812">Transmembrane</keyword>
<evidence type="ECO:0000256" key="6">
    <source>
        <dbReference type="ARBA" id="ARBA00035642"/>
    </source>
</evidence>
<feature type="transmembrane region" description="Helical" evidence="8">
    <location>
        <begin position="356"/>
        <end position="375"/>
    </location>
</feature>
<feature type="transmembrane region" description="Helical" evidence="8">
    <location>
        <begin position="299"/>
        <end position="320"/>
    </location>
</feature>
<keyword evidence="5 8" id="KW-0472">Membrane</keyword>
<name>B9XK64_PEDPL</name>
<evidence type="ECO:0000256" key="8">
    <source>
        <dbReference type="RuleBase" id="RU363032"/>
    </source>
</evidence>
<evidence type="ECO:0000313" key="12">
    <source>
        <dbReference type="Proteomes" id="UP000003688"/>
    </source>
</evidence>
<dbReference type="InterPro" id="IPR051204">
    <property type="entry name" value="ABC_transp_perm/SBD"/>
</dbReference>
<dbReference type="SUPFAM" id="SSF53850">
    <property type="entry name" value="Periplasmic binding protein-like II"/>
    <property type="match status" value="1"/>
</dbReference>
<dbReference type="PANTHER" id="PTHR30177:SF4">
    <property type="entry name" value="OSMOPROTECTANT IMPORT PERMEASE PROTEIN OSMW"/>
    <property type="match status" value="1"/>
</dbReference>
<dbReference type="GO" id="GO:0022857">
    <property type="term" value="F:transmembrane transporter activity"/>
    <property type="evidence" value="ECO:0007669"/>
    <property type="project" value="InterPro"/>
</dbReference>
<evidence type="ECO:0000256" key="4">
    <source>
        <dbReference type="ARBA" id="ARBA00022989"/>
    </source>
</evidence>
<dbReference type="STRING" id="320771.Cflav_PD2523"/>
<comment type="similarity">
    <text evidence="7">In the N-terminal section; belongs to the binding-protein-dependent transport system permease family.</text>
</comment>
<comment type="subcellular location">
    <subcellularLocation>
        <location evidence="1 8">Cell membrane</location>
        <topology evidence="1 8">Multi-pass membrane protein</topology>
    </subcellularLocation>
</comment>
<reference evidence="11 12" key="1">
    <citation type="journal article" date="2011" name="J. Bacteriol.">
        <title>Genome sequence of 'Pedosphaera parvula' Ellin514, an aerobic Verrucomicrobial isolate from pasture soil.</title>
        <authorList>
            <person name="Kant R."/>
            <person name="van Passel M.W."/>
            <person name="Sangwan P."/>
            <person name="Palva A."/>
            <person name="Lucas S."/>
            <person name="Copeland A."/>
            <person name="Lapidus A."/>
            <person name="Glavina Del Rio T."/>
            <person name="Dalin E."/>
            <person name="Tice H."/>
            <person name="Bruce D."/>
            <person name="Goodwin L."/>
            <person name="Pitluck S."/>
            <person name="Chertkov O."/>
            <person name="Larimer F.W."/>
            <person name="Land M.L."/>
            <person name="Hauser L."/>
            <person name="Brettin T.S."/>
            <person name="Detter J.C."/>
            <person name="Han S."/>
            <person name="de Vos W.M."/>
            <person name="Janssen P.H."/>
            <person name="Smidt H."/>
        </authorList>
    </citation>
    <scope>NUCLEOTIDE SEQUENCE [LARGE SCALE GENOMIC DNA]</scope>
    <source>
        <strain evidence="11 12">Ellin514</strain>
    </source>
</reference>
<keyword evidence="4 8" id="KW-1133">Transmembrane helix</keyword>
<dbReference type="GO" id="GO:0043190">
    <property type="term" value="C:ATP-binding cassette (ABC) transporter complex"/>
    <property type="evidence" value="ECO:0007669"/>
    <property type="project" value="InterPro"/>
</dbReference>
<sequence precursor="true">MRTLWLFLLFLYAARPASAEKAVVGSKVFTESYVLGEIARKAIENAGVPCEHKQGMGGTIILWEALKQGTITAYPDYTGTIREEILKLKKETTVDELRTELARQGIGMTRELGFNNTYALVMNRKKAEALGIHKISDLRNHPELRLGLNHEFLKRQDGWEPLAKRYNLQMRDVSGIDHMLGYTALANGSIDLKEAYSTDAKIAENDLVVLQDDLNFFPAYKAVFLYRMDADPRVVEALKKLEGSINENLMMQLNAKAEQTKDYSLAAAMYFGEKSAHLGQGDQSRRMLVKIAHWTGRHLLLVGISLFFAIIIGIPLGIWASKPGLASQIIIGTSGLVQTVPALALLALLIPIPFLGVSITTAIVALFFYSLLPIVRNTAAGLQSIPTPLRESAAALGLEPGAQLRKIFLPMASRTILAGVKTSAIINVGSATLAALIGAGGLGEPIISGLNLNDHATILEGAIPAAILALFVQFFFDFLDRFLIPKGLRISSPNS</sequence>